<dbReference type="Pfam" id="PF17226">
    <property type="entry name" value="MTA_R1"/>
    <property type="match status" value="1"/>
</dbReference>
<dbReference type="AlphaFoldDB" id="A0AAW0PD20"/>
<dbReference type="SMART" id="SM00439">
    <property type="entry name" value="BAH"/>
    <property type="match status" value="1"/>
</dbReference>
<evidence type="ECO:0008006" key="18">
    <source>
        <dbReference type="Google" id="ProtNLM"/>
    </source>
</evidence>
<evidence type="ECO:0000256" key="8">
    <source>
        <dbReference type="ARBA" id="ARBA00022990"/>
    </source>
</evidence>
<feature type="domain" description="BAH" evidence="13">
    <location>
        <begin position="1"/>
        <end position="143"/>
    </location>
</feature>
<accession>A0AAW0PD20</accession>
<keyword evidence="6" id="KW-0862">Zinc</keyword>
<feature type="compositionally biased region" description="Low complexity" evidence="12">
    <location>
        <begin position="579"/>
        <end position="591"/>
    </location>
</feature>
<dbReference type="GO" id="GO:0003677">
    <property type="term" value="F:DNA binding"/>
    <property type="evidence" value="ECO:0007669"/>
    <property type="project" value="UniProtKB-KW"/>
</dbReference>
<evidence type="ECO:0000256" key="6">
    <source>
        <dbReference type="ARBA" id="ARBA00022833"/>
    </source>
</evidence>
<comment type="subcellular location">
    <subcellularLocation>
        <location evidence="1">Nucleus</location>
    </subcellularLocation>
</comment>
<organism evidence="16 17">
    <name type="scientific">Mugilogobius chulae</name>
    <name type="common">yellowstripe goby</name>
    <dbReference type="NCBI Taxonomy" id="88201"/>
    <lineage>
        <taxon>Eukaryota</taxon>
        <taxon>Metazoa</taxon>
        <taxon>Chordata</taxon>
        <taxon>Craniata</taxon>
        <taxon>Vertebrata</taxon>
        <taxon>Euteleostomi</taxon>
        <taxon>Actinopterygii</taxon>
        <taxon>Neopterygii</taxon>
        <taxon>Teleostei</taxon>
        <taxon>Neoteleostei</taxon>
        <taxon>Acanthomorphata</taxon>
        <taxon>Gobiaria</taxon>
        <taxon>Gobiiformes</taxon>
        <taxon>Gobioidei</taxon>
        <taxon>Gobiidae</taxon>
        <taxon>Gobionellinae</taxon>
        <taxon>Mugilogobius</taxon>
    </lineage>
</organism>
<dbReference type="PROSITE" id="PS51038">
    <property type="entry name" value="BAH"/>
    <property type="match status" value="1"/>
</dbReference>
<comment type="caution">
    <text evidence="16">The sequence shown here is derived from an EMBL/GenBank/DDBJ whole genome shotgun (WGS) entry which is preliminary data.</text>
</comment>
<keyword evidence="3" id="KW-0597">Phosphoprotein</keyword>
<dbReference type="GO" id="GO:0008270">
    <property type="term" value="F:zinc ion binding"/>
    <property type="evidence" value="ECO:0007669"/>
    <property type="project" value="UniProtKB-KW"/>
</dbReference>
<name>A0AAW0PD20_9GOBI</name>
<dbReference type="GO" id="GO:0003713">
    <property type="term" value="F:transcription coactivator activity"/>
    <property type="evidence" value="ECO:0007669"/>
    <property type="project" value="TreeGrafter"/>
</dbReference>
<dbReference type="PANTHER" id="PTHR10865">
    <property type="entry name" value="METASTASIS-ASSOCIATED PROTEIN AND MESODERM INDUCTION EARLY RESPONSE PROTEIN"/>
    <property type="match status" value="1"/>
</dbReference>
<dbReference type="InterPro" id="IPR001025">
    <property type="entry name" value="BAH_dom"/>
</dbReference>
<evidence type="ECO:0000313" key="17">
    <source>
        <dbReference type="Proteomes" id="UP001460270"/>
    </source>
</evidence>
<evidence type="ECO:0000256" key="9">
    <source>
        <dbReference type="ARBA" id="ARBA00023125"/>
    </source>
</evidence>
<keyword evidence="10" id="KW-0539">Nucleus</keyword>
<keyword evidence="4" id="KW-0479">Metal-binding</keyword>
<evidence type="ECO:0000313" key="16">
    <source>
        <dbReference type="EMBL" id="KAK7919156.1"/>
    </source>
</evidence>
<dbReference type="InterPro" id="IPR040138">
    <property type="entry name" value="MIER/MTA"/>
</dbReference>
<dbReference type="InterPro" id="IPR001005">
    <property type="entry name" value="SANT/Myb"/>
</dbReference>
<evidence type="ECO:0000256" key="7">
    <source>
        <dbReference type="ARBA" id="ARBA00022843"/>
    </source>
</evidence>
<gene>
    <name evidence="16" type="ORF">WMY93_010440</name>
</gene>
<dbReference type="FunFam" id="4.10.1240.50:FF:000001">
    <property type="entry name" value="Metastasis-associated 1 family, member 3"/>
    <property type="match status" value="1"/>
</dbReference>
<reference evidence="17" key="1">
    <citation type="submission" date="2024-04" db="EMBL/GenBank/DDBJ databases">
        <title>Salinicola lusitanus LLJ914,a marine bacterium isolated from the Okinawa Trough.</title>
        <authorList>
            <person name="Li J."/>
        </authorList>
    </citation>
    <scope>NUCLEOTIDE SEQUENCE [LARGE SCALE GENOMIC DNA]</scope>
</reference>
<keyword evidence="7" id="KW-0832">Ubl conjugation</keyword>
<dbReference type="EMBL" id="JBBPFD010000007">
    <property type="protein sequence ID" value="KAK7919156.1"/>
    <property type="molecule type" value="Genomic_DNA"/>
</dbReference>
<dbReference type="PROSITE" id="PS51156">
    <property type="entry name" value="ELM2"/>
    <property type="match status" value="1"/>
</dbReference>
<dbReference type="GO" id="GO:0003714">
    <property type="term" value="F:transcription corepressor activity"/>
    <property type="evidence" value="ECO:0007669"/>
    <property type="project" value="TreeGrafter"/>
</dbReference>
<proteinExistence type="inferred from homology"/>
<dbReference type="Gene3D" id="2.30.30.490">
    <property type="match status" value="1"/>
</dbReference>
<dbReference type="GO" id="GO:0000122">
    <property type="term" value="P:negative regulation of transcription by RNA polymerase II"/>
    <property type="evidence" value="ECO:0007669"/>
    <property type="project" value="TreeGrafter"/>
</dbReference>
<dbReference type="Gene3D" id="4.10.1240.50">
    <property type="match status" value="1"/>
</dbReference>
<evidence type="ECO:0000256" key="2">
    <source>
        <dbReference type="ARBA" id="ARBA00022499"/>
    </source>
</evidence>
<evidence type="ECO:0000259" key="14">
    <source>
        <dbReference type="PROSITE" id="PS51156"/>
    </source>
</evidence>
<evidence type="ECO:0000259" key="13">
    <source>
        <dbReference type="PROSITE" id="PS51038"/>
    </source>
</evidence>
<dbReference type="SMART" id="SM00717">
    <property type="entry name" value="SANT"/>
    <property type="match status" value="1"/>
</dbReference>
<feature type="region of interest" description="Disordered" evidence="12">
    <location>
        <begin position="360"/>
        <end position="435"/>
    </location>
</feature>
<dbReference type="InterPro" id="IPR009057">
    <property type="entry name" value="Homeodomain-like_sf"/>
</dbReference>
<evidence type="ECO:0000256" key="10">
    <source>
        <dbReference type="ARBA" id="ARBA00023242"/>
    </source>
</evidence>
<dbReference type="Pfam" id="PF00249">
    <property type="entry name" value="Myb_DNA-binding"/>
    <property type="match status" value="1"/>
</dbReference>
<keyword evidence="9" id="KW-0238">DNA-binding</keyword>
<feature type="domain" description="ELM2" evidence="14">
    <location>
        <begin position="144"/>
        <end position="255"/>
    </location>
</feature>
<dbReference type="Proteomes" id="UP001460270">
    <property type="component" value="Unassembled WGS sequence"/>
</dbReference>
<sequence length="673" mass="76299">MYRVGDYVFFENSSSNPYLIRRIEELNKTASGNVEAKVVCFYRRRDISHSLIQLADKHAKELEEEKESPTETELTDKQKHQLRHRELFLSRQYESLPATHIRGKCSVALLNETEAVLSYLDKEDTFFYSLVYDPTQKTLLADKGEIRVGPRFQADVPEMLQEGEEDDRDQAKLEEKLWDPECPLTNKQIDQFLVVARAVGTFARALDCSSSVRQPSLHMSAAAASRDITLFHAMDTLHRHNYDLSSALSVLVPAGGPVLCRDEMEEWSASEAAMFEEALEKYGKDFNDIRQDFLPWKSLTSIIEYYYMWKTTDRYVQQKRLKAAEAESKLKQVYIPTYNKPNPNQISMTNGKMATVNGAGPGAFHTPGPDEPARAATRCSLRSEVRRSEDAQPRRGVRGEDVPTPPGNEPRARGHVARQSNHMVPMRNSGSPKSSMKTKQAFLLQATRLTKLARHMCRDIIKLRRAARRPFVPINCGAVKAEYMLRASEGQGLRLPKIRAAQRSTLTSVLQFLESRPASQVSRSHRTPGLQTPPPRRLLSSLPHGTHGMLGKRSFHHHSRTDPERRSENPSSTGGPLHNGRSSSSGNTRGGVMIRKRRPNWIDAPDDSFFLVTRETRRARRLLTRSQLRRACRQPCEQITLRRVSQGPPQGLVLAPPHPHPSLRMRGPIVIHD</sequence>
<evidence type="ECO:0000256" key="5">
    <source>
        <dbReference type="ARBA" id="ARBA00022771"/>
    </source>
</evidence>
<dbReference type="InterPro" id="IPR035170">
    <property type="entry name" value="MTA1_R1"/>
</dbReference>
<dbReference type="PROSITE" id="PS51293">
    <property type="entry name" value="SANT"/>
    <property type="match status" value="1"/>
</dbReference>
<dbReference type="FunFam" id="2.30.30.490:FF:000001">
    <property type="entry name" value="Metastasis-associated 1 family, member 3"/>
    <property type="match status" value="1"/>
</dbReference>
<dbReference type="SUPFAM" id="SSF82061">
    <property type="entry name" value="BAH domain"/>
    <property type="match status" value="1"/>
</dbReference>
<keyword evidence="17" id="KW-1185">Reference proteome</keyword>
<evidence type="ECO:0000256" key="1">
    <source>
        <dbReference type="ARBA" id="ARBA00004123"/>
    </source>
</evidence>
<keyword evidence="5" id="KW-0863">Zinc-finger</keyword>
<comment type="similarity">
    <text evidence="11">Belongs to the metastasis-associated protein family.</text>
</comment>
<protein>
    <recommendedName>
        <fullName evidence="18">Metastasis-associated protein MTA3</fullName>
    </recommendedName>
</protein>
<dbReference type="GO" id="GO:0042826">
    <property type="term" value="F:histone deacetylase binding"/>
    <property type="evidence" value="ECO:0007669"/>
    <property type="project" value="TreeGrafter"/>
</dbReference>
<feature type="region of interest" description="Disordered" evidence="12">
    <location>
        <begin position="647"/>
        <end position="673"/>
    </location>
</feature>
<dbReference type="GO" id="GO:0016581">
    <property type="term" value="C:NuRD complex"/>
    <property type="evidence" value="ECO:0007669"/>
    <property type="project" value="TreeGrafter"/>
</dbReference>
<dbReference type="Pfam" id="PF01448">
    <property type="entry name" value="ELM2"/>
    <property type="match status" value="1"/>
</dbReference>
<feature type="region of interest" description="Disordered" evidence="12">
    <location>
        <begin position="515"/>
        <end position="597"/>
    </location>
</feature>
<keyword evidence="8" id="KW-0007">Acetylation</keyword>
<dbReference type="InterPro" id="IPR017884">
    <property type="entry name" value="SANT_dom"/>
</dbReference>
<dbReference type="GO" id="GO:0003682">
    <property type="term" value="F:chromatin binding"/>
    <property type="evidence" value="ECO:0007669"/>
    <property type="project" value="InterPro"/>
</dbReference>
<keyword evidence="2" id="KW-1017">Isopeptide bond</keyword>
<feature type="domain" description="SANT" evidence="15">
    <location>
        <begin position="262"/>
        <end position="314"/>
    </location>
</feature>
<dbReference type="CDD" id="cd11661">
    <property type="entry name" value="SANT_MTA3_like"/>
    <property type="match status" value="1"/>
</dbReference>
<evidence type="ECO:0000256" key="11">
    <source>
        <dbReference type="ARBA" id="ARBA00093454"/>
    </source>
</evidence>
<feature type="compositionally biased region" description="Basic and acidic residues" evidence="12">
    <location>
        <begin position="381"/>
        <end position="401"/>
    </location>
</feature>
<dbReference type="Pfam" id="PF01426">
    <property type="entry name" value="BAH"/>
    <property type="match status" value="1"/>
</dbReference>
<evidence type="ECO:0000256" key="4">
    <source>
        <dbReference type="ARBA" id="ARBA00022723"/>
    </source>
</evidence>
<dbReference type="FunFam" id="1.10.10.60:FF:000012">
    <property type="entry name" value="Metastasis-associated 1 family, member 3"/>
    <property type="match status" value="1"/>
</dbReference>
<evidence type="ECO:0000256" key="3">
    <source>
        <dbReference type="ARBA" id="ARBA00022553"/>
    </source>
</evidence>
<dbReference type="CDD" id="cd04709">
    <property type="entry name" value="BAH_MTA"/>
    <property type="match status" value="1"/>
</dbReference>
<dbReference type="SMART" id="SM01189">
    <property type="entry name" value="ELM2"/>
    <property type="match status" value="1"/>
</dbReference>
<dbReference type="PANTHER" id="PTHR10865:SF6">
    <property type="entry name" value="METASTASIS-ASSOCIATED PROTEIN MTA3"/>
    <property type="match status" value="1"/>
</dbReference>
<evidence type="ECO:0000256" key="12">
    <source>
        <dbReference type="SAM" id="MobiDB-lite"/>
    </source>
</evidence>
<evidence type="ECO:0000259" key="15">
    <source>
        <dbReference type="PROSITE" id="PS51293"/>
    </source>
</evidence>
<feature type="compositionally biased region" description="Polar residues" evidence="12">
    <location>
        <begin position="418"/>
        <end position="435"/>
    </location>
</feature>
<dbReference type="SUPFAM" id="SSF46689">
    <property type="entry name" value="Homeodomain-like"/>
    <property type="match status" value="1"/>
</dbReference>
<dbReference type="InterPro" id="IPR043151">
    <property type="entry name" value="BAH_sf"/>
</dbReference>
<dbReference type="Gene3D" id="1.10.10.60">
    <property type="entry name" value="Homeodomain-like"/>
    <property type="match status" value="1"/>
</dbReference>
<dbReference type="InterPro" id="IPR000949">
    <property type="entry name" value="ELM2_dom"/>
</dbReference>